<feature type="transmembrane region" description="Helical" evidence="7">
    <location>
        <begin position="384"/>
        <end position="408"/>
    </location>
</feature>
<feature type="transmembrane region" description="Helical" evidence="7">
    <location>
        <begin position="194"/>
        <end position="212"/>
    </location>
</feature>
<feature type="transmembrane region" description="Helical" evidence="7">
    <location>
        <begin position="320"/>
        <end position="342"/>
    </location>
</feature>
<dbReference type="NCBIfam" id="NF006029">
    <property type="entry name" value="PRK08168.1"/>
    <property type="match status" value="1"/>
</dbReference>
<feature type="domain" description="NADH-Ubiquinone oxidoreductase (complex I) chain 5 N-terminal" evidence="10">
    <location>
        <begin position="90"/>
        <end position="132"/>
    </location>
</feature>
<keyword evidence="3 7" id="KW-1003">Cell membrane</keyword>
<feature type="transmembrane region" description="Helical" evidence="7">
    <location>
        <begin position="414"/>
        <end position="431"/>
    </location>
</feature>
<feature type="transmembrane region" description="Helical" evidence="7">
    <location>
        <begin position="264"/>
        <end position="281"/>
    </location>
</feature>
<dbReference type="GO" id="GO:0015990">
    <property type="term" value="P:electron transport coupled proton transport"/>
    <property type="evidence" value="ECO:0007669"/>
    <property type="project" value="TreeGrafter"/>
</dbReference>
<comment type="subunit">
    <text evidence="7">Forms a complex with DabA.</text>
</comment>
<dbReference type="PATRIC" id="fig|1789004.3.peg.247"/>
<evidence type="ECO:0000313" key="12">
    <source>
        <dbReference type="Proteomes" id="UP000075653"/>
    </source>
</evidence>
<feature type="transmembrane region" description="Helical" evidence="7">
    <location>
        <begin position="224"/>
        <end position="243"/>
    </location>
</feature>
<evidence type="ECO:0000256" key="6">
    <source>
        <dbReference type="ARBA" id="ARBA00023136"/>
    </source>
</evidence>
<evidence type="ECO:0000259" key="9">
    <source>
        <dbReference type="Pfam" id="PF00361"/>
    </source>
</evidence>
<dbReference type="InterPro" id="IPR001750">
    <property type="entry name" value="ND/Mrp_TM"/>
</dbReference>
<dbReference type="PANTHER" id="PTHR42829">
    <property type="entry name" value="NADH-UBIQUINONE OXIDOREDUCTASE CHAIN 5"/>
    <property type="match status" value="1"/>
</dbReference>
<keyword evidence="5 7" id="KW-1133">Transmembrane helix</keyword>
<keyword evidence="6 7" id="KW-0472">Membrane</keyword>
<feature type="transmembrane region" description="Helical" evidence="7">
    <location>
        <begin position="131"/>
        <end position="149"/>
    </location>
</feature>
<dbReference type="GO" id="GO:0012505">
    <property type="term" value="C:endomembrane system"/>
    <property type="evidence" value="ECO:0007669"/>
    <property type="project" value="UniProtKB-SubCell"/>
</dbReference>
<name>A0A149W169_9PROT</name>
<feature type="transmembrane region" description="Helical" evidence="7">
    <location>
        <begin position="89"/>
        <end position="110"/>
    </location>
</feature>
<dbReference type="PANTHER" id="PTHR42829:SF1">
    <property type="entry name" value="INORGANIC CARBON TRANSPORTER SUBUNIT DABB-RELATED"/>
    <property type="match status" value="1"/>
</dbReference>
<feature type="transmembrane region" description="Helical" evidence="7">
    <location>
        <begin position="293"/>
        <end position="313"/>
    </location>
</feature>
<evidence type="ECO:0000256" key="5">
    <source>
        <dbReference type="ARBA" id="ARBA00022989"/>
    </source>
</evidence>
<dbReference type="PRINTS" id="PR01434">
    <property type="entry name" value="NADHDHGNASE5"/>
</dbReference>
<feature type="transmembrane region" description="Helical" evidence="7">
    <location>
        <begin position="12"/>
        <end position="36"/>
    </location>
</feature>
<evidence type="ECO:0000256" key="8">
    <source>
        <dbReference type="RuleBase" id="RU000320"/>
    </source>
</evidence>
<dbReference type="Proteomes" id="UP000075653">
    <property type="component" value="Unassembled WGS sequence"/>
</dbReference>
<dbReference type="GO" id="GO:0008137">
    <property type="term" value="F:NADH dehydrogenase (ubiquinone) activity"/>
    <property type="evidence" value="ECO:0007669"/>
    <property type="project" value="InterPro"/>
</dbReference>
<proteinExistence type="inferred from homology"/>
<comment type="caution">
    <text evidence="11">The sequence shown here is derived from an EMBL/GenBank/DDBJ whole genome shotgun (WGS) entry which is preliminary data.</text>
</comment>
<evidence type="ECO:0000256" key="3">
    <source>
        <dbReference type="ARBA" id="ARBA00022475"/>
    </source>
</evidence>
<dbReference type="GO" id="GO:0042773">
    <property type="term" value="P:ATP synthesis coupled electron transport"/>
    <property type="evidence" value="ECO:0007669"/>
    <property type="project" value="InterPro"/>
</dbReference>
<comment type="subcellular location">
    <subcellularLocation>
        <location evidence="7">Cell membrane</location>
        <topology evidence="7">Multi-pass membrane protein</topology>
    </subcellularLocation>
    <subcellularLocation>
        <location evidence="1">Endomembrane system</location>
        <topology evidence="1">Multi-pass membrane protein</topology>
    </subcellularLocation>
    <subcellularLocation>
        <location evidence="8">Membrane</location>
        <topology evidence="8">Multi-pass membrane protein</topology>
    </subcellularLocation>
</comment>
<evidence type="ECO:0000256" key="7">
    <source>
        <dbReference type="HAMAP-Rule" id="MF_00862"/>
    </source>
</evidence>
<comment type="function">
    <text evidence="7">Part of an energy-coupled inorganic carbon pump.</text>
</comment>
<dbReference type="AlphaFoldDB" id="A0A149W169"/>
<organism evidence="11 12">
    <name type="scientific">Ferrovum myxofaciens</name>
    <dbReference type="NCBI Taxonomy" id="416213"/>
    <lineage>
        <taxon>Bacteria</taxon>
        <taxon>Pseudomonadati</taxon>
        <taxon>Pseudomonadota</taxon>
        <taxon>Betaproteobacteria</taxon>
        <taxon>Ferrovales</taxon>
        <taxon>Ferrovaceae</taxon>
        <taxon>Ferrovum</taxon>
    </lineage>
</organism>
<feature type="transmembrane region" description="Helical" evidence="7">
    <location>
        <begin position="443"/>
        <end position="464"/>
    </location>
</feature>
<feature type="domain" description="NADH:quinone oxidoreductase/Mrp antiporter transmembrane" evidence="9">
    <location>
        <begin position="148"/>
        <end position="366"/>
    </location>
</feature>
<keyword evidence="2 7" id="KW-0813">Transport</keyword>
<evidence type="ECO:0000256" key="2">
    <source>
        <dbReference type="ARBA" id="ARBA00022448"/>
    </source>
</evidence>
<dbReference type="InterPro" id="IPR001516">
    <property type="entry name" value="Proton_antipo_N"/>
</dbReference>
<dbReference type="STRING" id="1789004.FEMY_02450"/>
<keyword evidence="4 7" id="KW-0812">Transmembrane</keyword>
<dbReference type="InterPro" id="IPR003945">
    <property type="entry name" value="NU5C-like"/>
</dbReference>
<feature type="transmembrane region" description="Helical" evidence="7">
    <location>
        <begin position="48"/>
        <end position="69"/>
    </location>
</feature>
<reference evidence="11 12" key="1">
    <citation type="submission" date="2016-01" db="EMBL/GenBank/DDBJ databases">
        <title>Genome sequence of the acidophilic iron oxidising Ferrovum strain Z-31.</title>
        <authorList>
            <person name="Poehlein A."/>
            <person name="Ullrich S.R."/>
            <person name="Schloemann M."/>
            <person name="Muehling M."/>
            <person name="Daniel R."/>
        </authorList>
    </citation>
    <scope>NUCLEOTIDE SEQUENCE [LARGE SCALE GENOMIC DNA]</scope>
    <source>
        <strain evidence="11 12">Z-31</strain>
    </source>
</reference>
<evidence type="ECO:0000256" key="1">
    <source>
        <dbReference type="ARBA" id="ARBA00004127"/>
    </source>
</evidence>
<dbReference type="Pfam" id="PF00361">
    <property type="entry name" value="Proton_antipo_M"/>
    <property type="match status" value="1"/>
</dbReference>
<evidence type="ECO:0000259" key="10">
    <source>
        <dbReference type="Pfam" id="PF00662"/>
    </source>
</evidence>
<dbReference type="EMBL" id="LRRD01000004">
    <property type="protein sequence ID" value="KXW59188.1"/>
    <property type="molecule type" value="Genomic_DNA"/>
</dbReference>
<dbReference type="GO" id="GO:0003954">
    <property type="term" value="F:NADH dehydrogenase activity"/>
    <property type="evidence" value="ECO:0007669"/>
    <property type="project" value="TreeGrafter"/>
</dbReference>
<dbReference type="InterPro" id="IPR046396">
    <property type="entry name" value="Transporter_DabB"/>
</dbReference>
<sequence>MLYTEIVMLSNLNFIILALISAVPLLLWVMGMFGSILSGEHAQRMARLSNGAAGLSFICAALAALLYAADGNSLTVTPFSFALPGNMGALALSIYINAVTVLMLSLVSFVGFVVSRYARNYLQGEKNQGRFYTWLNLTLASILTLIISGNMLMFVLVWMTTSLCLHHLLMFYPERTGAVLAARKKIIASRVGEVGLLIAVLLIGSTLHTMEFETVFHTMATMTGPLPAALQWASGLIVLAAALKSAQFPLQGWLIQVMEAPTPVSALLHAGIVNGGAFLIIRMSPLMSQSVNASNALAIIGLITIATAGLIMLTQTSIKVFLAWTTTAQMGFMLLECGLGLYSLAMLHLVTHSLYKAHAFLSSGSGVDIFRAPAVRSAQSTPTFWQWLVVLAFASLMTIGVGAAFGVALESQPALYALGTIVTVAMTQLLLQSFKAGMGAAFTLRTAGLSALVCTAYFSLHAAFHFMLETSLPAIRMVTSPSQFALVGLVMLTFFSILLIQQNLPNLAKYPMARRAYVHLYNGLYVDIPFSRLLQRFWPIQTVPYAQPKGVQS</sequence>
<dbReference type="Pfam" id="PF00662">
    <property type="entry name" value="Proton_antipo_N"/>
    <property type="match status" value="1"/>
</dbReference>
<evidence type="ECO:0000256" key="4">
    <source>
        <dbReference type="ARBA" id="ARBA00022692"/>
    </source>
</evidence>
<evidence type="ECO:0000313" key="11">
    <source>
        <dbReference type="EMBL" id="KXW59188.1"/>
    </source>
</evidence>
<feature type="transmembrane region" description="Helical" evidence="7">
    <location>
        <begin position="484"/>
        <end position="504"/>
    </location>
</feature>
<dbReference type="GO" id="GO:0005886">
    <property type="term" value="C:plasma membrane"/>
    <property type="evidence" value="ECO:0007669"/>
    <property type="project" value="UniProtKB-SubCell"/>
</dbReference>
<keyword evidence="12" id="KW-1185">Reference proteome</keyword>
<keyword evidence="11" id="KW-0560">Oxidoreductase</keyword>
<protein>
    <recommendedName>
        <fullName evidence="7">Probable inorganic carbon transporter subunit DabB</fullName>
    </recommendedName>
</protein>
<accession>A0A149W169</accession>
<comment type="similarity">
    <text evidence="7">Belongs to the inorganic carbon transporter (TC 9.A.2) DabB family.</text>
</comment>
<gene>
    <name evidence="11" type="primary">nuoL_2</name>
    <name evidence="7" type="synonym">dabB</name>
    <name evidence="11" type="ORF">FEMY_02450</name>
</gene>
<dbReference type="HAMAP" id="MF_00862">
    <property type="entry name" value="DabB"/>
    <property type="match status" value="1"/>
</dbReference>